<sequence length="564" mass="65886">MSHMSEQILALLEDDSFPSMVRIDGEWGTGKTHYIKNELLPFLEGKNKKVIFFSLIGLSSLDDFRDKLISCVYFSEKFDQGFIGKLSEGMFAILDKSGESGSTVSSILKGSTGVVKHAMLNRISNVTVILDDLERVADSALEKDIVGECLQLIDEKDLEFIFVMNGNKTSIDKAMLEKAFSDRVYFNRPSHEVIKIAFSNYEYFLKYRELIEQRVQALDFTNLRAMKRAANRLNNIYKLINKDNSLDVEASMELIIVDVIRISYLHYCMEKTSEEIIKGLDYGANLKFGFENEEENDEFEKYRTINTPTDEMVEYCCGKTHLPPIIENLGRLPLRTSKIDKLIFSRCYMLDEKEFNESLSELRKFIFHDVEVSMSKWFESCDFYLFLLDNKFVEEDKECFLAHLNELCKRKNFDFSDLDNRFRGLMIETQDILDRFNYQKDIVIKERDELDICKMFEKIKVSWCSMELEVYRRFRLNNFINKKLAAEWIEIIIAWDTKNIGQFSGFIFDRYRESNIRDWLSGEKDTLIELSEMLSVKIANEKSDHRRGTLGLLKKSIDTGIAKM</sequence>
<reference evidence="2" key="1">
    <citation type="submission" date="2015-12" db="EMBL/GenBank/DDBJ databases">
        <authorList>
            <person name="Tarr C.L."/>
            <person name="Gladney L.M."/>
        </authorList>
    </citation>
    <scope>NUCLEOTIDE SEQUENCE [LARGE SCALE GENOMIC DNA]</scope>
    <source>
        <strain evidence="2">2756-81</strain>
    </source>
</reference>
<comment type="caution">
    <text evidence="1">The sequence shown here is derived from an EMBL/GenBank/DDBJ whole genome shotgun (WGS) entry which is preliminary data.</text>
</comment>
<organism evidence="1 2">
    <name type="scientific">Vibrio cidicii</name>
    <dbReference type="NCBI Taxonomy" id="1763883"/>
    <lineage>
        <taxon>Bacteria</taxon>
        <taxon>Pseudomonadati</taxon>
        <taxon>Pseudomonadota</taxon>
        <taxon>Gammaproteobacteria</taxon>
        <taxon>Vibrionales</taxon>
        <taxon>Vibrionaceae</taxon>
        <taxon>Vibrio</taxon>
    </lineage>
</organism>
<dbReference type="Proteomes" id="UP000075349">
    <property type="component" value="Unassembled WGS sequence"/>
</dbReference>
<dbReference type="SUPFAM" id="SSF52540">
    <property type="entry name" value="P-loop containing nucleoside triphosphate hydrolases"/>
    <property type="match status" value="1"/>
</dbReference>
<gene>
    <name evidence="1" type="ORF">AUQ44_00890</name>
</gene>
<evidence type="ECO:0008006" key="3">
    <source>
        <dbReference type="Google" id="ProtNLM"/>
    </source>
</evidence>
<proteinExistence type="predicted"/>
<evidence type="ECO:0000313" key="2">
    <source>
        <dbReference type="Proteomes" id="UP000075349"/>
    </source>
</evidence>
<accession>A0A151JFF6</accession>
<dbReference type="InterPro" id="IPR027417">
    <property type="entry name" value="P-loop_NTPase"/>
</dbReference>
<dbReference type="AlphaFoldDB" id="A0A151JFF6"/>
<protein>
    <recommendedName>
        <fullName evidence="3">KAP NTPase domain-containing protein</fullName>
    </recommendedName>
</protein>
<evidence type="ECO:0000313" key="1">
    <source>
        <dbReference type="EMBL" id="KYN24519.1"/>
    </source>
</evidence>
<name>A0A151JFF6_9VIBR</name>
<dbReference type="EMBL" id="LOMK01000001">
    <property type="protein sequence ID" value="KYN24519.1"/>
    <property type="molecule type" value="Genomic_DNA"/>
</dbReference>